<evidence type="ECO:0000256" key="1">
    <source>
        <dbReference type="ARBA" id="ARBA00004651"/>
    </source>
</evidence>
<dbReference type="PRINTS" id="PR00942">
    <property type="entry name" value="CUATPASEI"/>
</dbReference>
<keyword evidence="4 15" id="KW-1003">Cell membrane</keyword>
<dbReference type="InterPro" id="IPR006121">
    <property type="entry name" value="HMA_dom"/>
</dbReference>
<dbReference type="Pfam" id="PF00403">
    <property type="entry name" value="HMA"/>
    <property type="match status" value="1"/>
</dbReference>
<dbReference type="Gene3D" id="3.40.50.1000">
    <property type="entry name" value="HAD superfamily/HAD-like"/>
    <property type="match status" value="1"/>
</dbReference>
<name>A0A7V2SID3_9BACT</name>
<dbReference type="PRINTS" id="PR00943">
    <property type="entry name" value="CUATPASE"/>
</dbReference>
<protein>
    <submittedName>
        <fullName evidence="17">Cation-translocating P-type ATPase</fullName>
    </submittedName>
</protein>
<dbReference type="Gene3D" id="3.40.1110.10">
    <property type="entry name" value="Calcium-transporting ATPase, cytoplasmic domain N"/>
    <property type="match status" value="1"/>
</dbReference>
<keyword evidence="7 15" id="KW-0479">Metal-binding</keyword>
<evidence type="ECO:0000313" key="17">
    <source>
        <dbReference type="EMBL" id="HFC03364.1"/>
    </source>
</evidence>
<evidence type="ECO:0000256" key="10">
    <source>
        <dbReference type="ARBA" id="ARBA00022842"/>
    </source>
</evidence>
<dbReference type="SUPFAM" id="SSF55008">
    <property type="entry name" value="HMA, heavy metal-associated domain"/>
    <property type="match status" value="1"/>
</dbReference>
<keyword evidence="12 15" id="KW-1133">Transmembrane helix</keyword>
<accession>A0A7V2SID3</accession>
<dbReference type="GO" id="GO:0005524">
    <property type="term" value="F:ATP binding"/>
    <property type="evidence" value="ECO:0007669"/>
    <property type="project" value="UniProtKB-UniRule"/>
</dbReference>
<evidence type="ECO:0000256" key="2">
    <source>
        <dbReference type="ARBA" id="ARBA00006024"/>
    </source>
</evidence>
<dbReference type="Pfam" id="PF00702">
    <property type="entry name" value="Hydrolase"/>
    <property type="match status" value="1"/>
</dbReference>
<dbReference type="GO" id="GO:0005507">
    <property type="term" value="F:copper ion binding"/>
    <property type="evidence" value="ECO:0007669"/>
    <property type="project" value="TreeGrafter"/>
</dbReference>
<dbReference type="InterPro" id="IPR018303">
    <property type="entry name" value="ATPase_P-typ_P_site"/>
</dbReference>
<dbReference type="NCBIfam" id="TIGR01494">
    <property type="entry name" value="ATPase_P-type"/>
    <property type="match status" value="1"/>
</dbReference>
<dbReference type="InterPro" id="IPR036412">
    <property type="entry name" value="HAD-like_sf"/>
</dbReference>
<dbReference type="GO" id="GO:0016887">
    <property type="term" value="F:ATP hydrolysis activity"/>
    <property type="evidence" value="ECO:0007669"/>
    <property type="project" value="InterPro"/>
</dbReference>
<feature type="transmembrane region" description="Helical" evidence="15">
    <location>
        <begin position="312"/>
        <end position="335"/>
    </location>
</feature>
<organism evidence="17 18">
    <name type="scientific">Nitratifractor salsuginis</name>
    <dbReference type="NCBI Taxonomy" id="269261"/>
    <lineage>
        <taxon>Bacteria</taxon>
        <taxon>Pseudomonadati</taxon>
        <taxon>Campylobacterota</taxon>
        <taxon>Epsilonproteobacteria</taxon>
        <taxon>Campylobacterales</taxon>
        <taxon>Sulfurovaceae</taxon>
        <taxon>Nitratifractor</taxon>
    </lineage>
</organism>
<evidence type="ECO:0000256" key="9">
    <source>
        <dbReference type="ARBA" id="ARBA00022840"/>
    </source>
</evidence>
<sequence>VLHQTPGVIEATINYSNNKAKVVWDPEQIRLSQIIETIRNIGYNAYPYDPALQEERAVKVRNDYYSRILVGVFATMNIMWIAIAQYAGYFTGMEKGHKNILNIAEFLLATPTLFYSGWIFFRGAWFGLKNRFVNMDLLVAAGATLAYLYSIYAMITLKGEVYFDSVTMIITFVLVGKYLEVLSKKQAVDTLDKIIGSMPTEATVVTEGEKALVSIENIEPGDLIELKPGEKVAIDGVVRQGSALFDESPLTGESEPVLKQEGDEILSGTICLDSVIRYEATKRAEESLLHQITELLSDAVTKKPRIEQLANVISGYFSVIILSIALLTFAGWLWHSGSFERALIVAISVIVIACPCALGLATPMATLVGISRAAKRGILFKEAAQLETVAKCDLLAVDKTGTVTEGRPSVVSFKTFESFDPALLLSLVAGSNHPVSRGVARYLRERYPKLRTLELEEFKEIQAQGVTARYRDSKLAGGNAALMEALSIPVEVESRETLFLFAVDGRIVAVIELRDRLKEGAREALAVIRSMGVKVVILTGDHEAAARRIALEAGIDETYTRLLPQDKAELIDRFHKEGHIVVMAGDGINDAIALARSDIAIAMGSGADIAIEVSDVVLLEDRLDHLADAFLIGRRTFRTVKQNLGFSVLYNTVAVPLAVLGYVNPLVAALSMSLSSLFVVGNSMRIKLGMRNEE</sequence>
<proteinExistence type="inferred from homology"/>
<evidence type="ECO:0000256" key="6">
    <source>
        <dbReference type="ARBA" id="ARBA00022692"/>
    </source>
</evidence>
<evidence type="ECO:0000256" key="8">
    <source>
        <dbReference type="ARBA" id="ARBA00022741"/>
    </source>
</evidence>
<feature type="transmembrane region" description="Helical" evidence="15">
    <location>
        <begin position="68"/>
        <end position="88"/>
    </location>
</feature>
<dbReference type="PANTHER" id="PTHR43520:SF5">
    <property type="entry name" value="CATION-TRANSPORTING P-TYPE ATPASE-RELATED"/>
    <property type="match status" value="1"/>
</dbReference>
<dbReference type="EMBL" id="DRNO01000047">
    <property type="protein sequence ID" value="HFC03364.1"/>
    <property type="molecule type" value="Genomic_DNA"/>
</dbReference>
<evidence type="ECO:0000256" key="15">
    <source>
        <dbReference type="RuleBase" id="RU362081"/>
    </source>
</evidence>
<feature type="transmembrane region" description="Helical" evidence="15">
    <location>
        <begin position="644"/>
        <end position="663"/>
    </location>
</feature>
<evidence type="ECO:0000256" key="7">
    <source>
        <dbReference type="ARBA" id="ARBA00022723"/>
    </source>
</evidence>
<evidence type="ECO:0000256" key="3">
    <source>
        <dbReference type="ARBA" id="ARBA00022448"/>
    </source>
</evidence>
<dbReference type="InterPro" id="IPR001757">
    <property type="entry name" value="P_typ_ATPase"/>
</dbReference>
<evidence type="ECO:0000256" key="14">
    <source>
        <dbReference type="ARBA" id="ARBA00023136"/>
    </source>
</evidence>
<dbReference type="InterPro" id="IPR027256">
    <property type="entry name" value="P-typ_ATPase_IB"/>
</dbReference>
<dbReference type="SUPFAM" id="SSF81665">
    <property type="entry name" value="Calcium ATPase, transmembrane domain M"/>
    <property type="match status" value="1"/>
</dbReference>
<dbReference type="NCBIfam" id="TIGR01525">
    <property type="entry name" value="ATPase-IB_hvy"/>
    <property type="match status" value="1"/>
</dbReference>
<dbReference type="GO" id="GO:0055070">
    <property type="term" value="P:copper ion homeostasis"/>
    <property type="evidence" value="ECO:0007669"/>
    <property type="project" value="TreeGrafter"/>
</dbReference>
<dbReference type="InterPro" id="IPR036163">
    <property type="entry name" value="HMA_dom_sf"/>
</dbReference>
<dbReference type="PANTHER" id="PTHR43520">
    <property type="entry name" value="ATP7, ISOFORM B"/>
    <property type="match status" value="1"/>
</dbReference>
<evidence type="ECO:0000256" key="12">
    <source>
        <dbReference type="ARBA" id="ARBA00022989"/>
    </source>
</evidence>
<dbReference type="SUPFAM" id="SSF81653">
    <property type="entry name" value="Calcium ATPase, transduction domain A"/>
    <property type="match status" value="1"/>
</dbReference>
<feature type="transmembrane region" description="Helical" evidence="15">
    <location>
        <begin position="100"/>
        <end position="121"/>
    </location>
</feature>
<comment type="subcellular location">
    <subcellularLocation>
        <location evidence="1">Cell membrane</location>
        <topology evidence="1">Multi-pass membrane protein</topology>
    </subcellularLocation>
</comment>
<dbReference type="InterPro" id="IPR023298">
    <property type="entry name" value="ATPase_P-typ_TM_dom_sf"/>
</dbReference>
<dbReference type="NCBIfam" id="TIGR01511">
    <property type="entry name" value="ATPase-IB1_Cu"/>
    <property type="match status" value="1"/>
</dbReference>
<keyword evidence="13" id="KW-0406">Ion transport</keyword>
<dbReference type="Proteomes" id="UP000885722">
    <property type="component" value="Unassembled WGS sequence"/>
</dbReference>
<dbReference type="PROSITE" id="PS00154">
    <property type="entry name" value="ATPASE_E1_E2"/>
    <property type="match status" value="1"/>
</dbReference>
<dbReference type="GO" id="GO:0043682">
    <property type="term" value="F:P-type divalent copper transporter activity"/>
    <property type="evidence" value="ECO:0007669"/>
    <property type="project" value="TreeGrafter"/>
</dbReference>
<evidence type="ECO:0000256" key="4">
    <source>
        <dbReference type="ARBA" id="ARBA00022475"/>
    </source>
</evidence>
<feature type="domain" description="HMA" evidence="16">
    <location>
        <begin position="1"/>
        <end position="46"/>
    </location>
</feature>
<dbReference type="AlphaFoldDB" id="A0A7V2SID3"/>
<comment type="similarity">
    <text evidence="2 15">Belongs to the cation transport ATPase (P-type) (TC 3.A.3) family. Type IB subfamily.</text>
</comment>
<evidence type="ECO:0000259" key="16">
    <source>
        <dbReference type="PROSITE" id="PS50846"/>
    </source>
</evidence>
<evidence type="ECO:0000256" key="13">
    <source>
        <dbReference type="ARBA" id="ARBA00023065"/>
    </source>
</evidence>
<comment type="caution">
    <text evidence="17">The sequence shown here is derived from an EMBL/GenBank/DDBJ whole genome shotgun (WGS) entry which is preliminary data.</text>
</comment>
<dbReference type="Gene3D" id="3.30.70.100">
    <property type="match status" value="1"/>
</dbReference>
<feature type="transmembrane region" description="Helical" evidence="15">
    <location>
        <begin position="341"/>
        <end position="370"/>
    </location>
</feature>
<feature type="non-terminal residue" evidence="17">
    <location>
        <position position="1"/>
    </location>
</feature>
<dbReference type="InterPro" id="IPR008250">
    <property type="entry name" value="ATPase_P-typ_transduc_dom_A_sf"/>
</dbReference>
<dbReference type="Gene3D" id="2.70.150.10">
    <property type="entry name" value="Calcium-transporting ATPase, cytoplasmic transduction domain A"/>
    <property type="match status" value="1"/>
</dbReference>
<evidence type="ECO:0000313" key="18">
    <source>
        <dbReference type="Proteomes" id="UP000885722"/>
    </source>
</evidence>
<feature type="transmembrane region" description="Helical" evidence="15">
    <location>
        <begin position="133"/>
        <end position="155"/>
    </location>
</feature>
<reference evidence="17" key="1">
    <citation type="journal article" date="2020" name="mSystems">
        <title>Genome- and Community-Level Interaction Insights into Carbon Utilization and Element Cycling Functions of Hydrothermarchaeota in Hydrothermal Sediment.</title>
        <authorList>
            <person name="Zhou Z."/>
            <person name="Liu Y."/>
            <person name="Xu W."/>
            <person name="Pan J."/>
            <person name="Luo Z.H."/>
            <person name="Li M."/>
        </authorList>
    </citation>
    <scope>NUCLEOTIDE SEQUENCE [LARGE SCALE GENOMIC DNA]</scope>
    <source>
        <strain evidence="17">HyVt-513</strain>
    </source>
</reference>
<keyword evidence="3" id="KW-0813">Transport</keyword>
<dbReference type="InterPro" id="IPR023214">
    <property type="entry name" value="HAD_sf"/>
</dbReference>
<dbReference type="InterPro" id="IPR023299">
    <property type="entry name" value="ATPase_P-typ_cyto_dom_N"/>
</dbReference>
<feature type="transmembrane region" description="Helical" evidence="15">
    <location>
        <begin position="161"/>
        <end position="179"/>
    </location>
</feature>
<keyword evidence="9 15" id="KW-0067">ATP-binding</keyword>
<dbReference type="PRINTS" id="PR00119">
    <property type="entry name" value="CATATPASE"/>
</dbReference>
<keyword evidence="6 15" id="KW-0812">Transmembrane</keyword>
<dbReference type="SUPFAM" id="SSF56784">
    <property type="entry name" value="HAD-like"/>
    <property type="match status" value="1"/>
</dbReference>
<dbReference type="PROSITE" id="PS50846">
    <property type="entry name" value="HMA_2"/>
    <property type="match status" value="1"/>
</dbReference>
<keyword evidence="5" id="KW-0597">Phosphoprotein</keyword>
<dbReference type="Pfam" id="PF00122">
    <property type="entry name" value="E1-E2_ATPase"/>
    <property type="match status" value="1"/>
</dbReference>
<dbReference type="GO" id="GO:0005886">
    <property type="term" value="C:plasma membrane"/>
    <property type="evidence" value="ECO:0007669"/>
    <property type="project" value="UniProtKB-SubCell"/>
</dbReference>
<evidence type="ECO:0000256" key="11">
    <source>
        <dbReference type="ARBA" id="ARBA00022967"/>
    </source>
</evidence>
<gene>
    <name evidence="17" type="ORF">ENJ74_00695</name>
</gene>
<keyword evidence="11" id="KW-1278">Translocase</keyword>
<evidence type="ECO:0000256" key="5">
    <source>
        <dbReference type="ARBA" id="ARBA00022553"/>
    </source>
</evidence>
<dbReference type="InterPro" id="IPR059000">
    <property type="entry name" value="ATPase_P-type_domA"/>
</dbReference>
<keyword evidence="14 15" id="KW-0472">Membrane</keyword>
<keyword evidence="10" id="KW-0460">Magnesium</keyword>
<keyword evidence="8 15" id="KW-0547">Nucleotide-binding</keyword>